<dbReference type="Pfam" id="PF18503">
    <property type="entry name" value="RPN6_C_helix"/>
    <property type="match status" value="1"/>
</dbReference>
<dbReference type="AlphaFoldDB" id="A0A1J8QI12"/>
<name>A0A1J8QI12_9AGAM</name>
<accession>A0A1J8QI12</accession>
<feature type="compositionally biased region" description="Acidic residues" evidence="1">
    <location>
        <begin position="90"/>
        <end position="101"/>
    </location>
</feature>
<evidence type="ECO:0000313" key="3">
    <source>
        <dbReference type="EMBL" id="OJA09066.1"/>
    </source>
</evidence>
<protein>
    <recommendedName>
        <fullName evidence="2">6S proteasome subunit Rpn6 C-terminal helix domain-containing protein</fullName>
    </recommendedName>
</protein>
<feature type="domain" description="6S proteasome subunit Rpn6 C-terminal helix" evidence="2">
    <location>
        <begin position="27"/>
        <end position="48"/>
    </location>
</feature>
<dbReference type="Proteomes" id="UP000183567">
    <property type="component" value="Unassembled WGS sequence"/>
</dbReference>
<organism evidence="3 4">
    <name type="scientific">Rhizopogon vesiculosus</name>
    <dbReference type="NCBI Taxonomy" id="180088"/>
    <lineage>
        <taxon>Eukaryota</taxon>
        <taxon>Fungi</taxon>
        <taxon>Dikarya</taxon>
        <taxon>Basidiomycota</taxon>
        <taxon>Agaricomycotina</taxon>
        <taxon>Agaricomycetes</taxon>
        <taxon>Agaricomycetidae</taxon>
        <taxon>Boletales</taxon>
        <taxon>Suillineae</taxon>
        <taxon>Rhizopogonaceae</taxon>
        <taxon>Rhizopogon</taxon>
    </lineage>
</organism>
<evidence type="ECO:0000259" key="2">
    <source>
        <dbReference type="Pfam" id="PF18503"/>
    </source>
</evidence>
<keyword evidence="4" id="KW-1185">Reference proteome</keyword>
<dbReference type="InterPro" id="IPR040780">
    <property type="entry name" value="Rpn6_C_helix"/>
</dbReference>
<feature type="region of interest" description="Disordered" evidence="1">
    <location>
        <begin position="88"/>
        <end position="129"/>
    </location>
</feature>
<dbReference type="EMBL" id="LVVM01006033">
    <property type="protein sequence ID" value="OJA09066.1"/>
    <property type="molecule type" value="Genomic_DNA"/>
</dbReference>
<evidence type="ECO:0000313" key="4">
    <source>
        <dbReference type="Proteomes" id="UP000183567"/>
    </source>
</evidence>
<sequence length="153" mass="16520">MPMSQKPTYVSSCTSDPIFCSSLFQNTYGVAIGTLGQVSEVVDSLYAKNTLPFARILQCYTTPSSSGSYDVSLSRTITVLKRLKNGAQADAEDMKDDGNDDIDTRYDGYPNTEGNSDGNRNGYFVQDGSTTIPAAAPSCQDILVSDSRQCQPQ</sequence>
<evidence type="ECO:0000256" key="1">
    <source>
        <dbReference type="SAM" id="MobiDB-lite"/>
    </source>
</evidence>
<gene>
    <name evidence="3" type="ORF">AZE42_11076</name>
</gene>
<comment type="caution">
    <text evidence="3">The sequence shown here is derived from an EMBL/GenBank/DDBJ whole genome shotgun (WGS) entry which is preliminary data.</text>
</comment>
<reference evidence="3 4" key="1">
    <citation type="submission" date="2016-03" db="EMBL/GenBank/DDBJ databases">
        <title>Comparative genomics of the ectomycorrhizal sister species Rhizopogon vinicolor and Rhizopogon vesiculosus (Basidiomycota: Boletales) reveals a divergence of the mating type B locus.</title>
        <authorList>
            <person name="Mujic A.B."/>
            <person name="Kuo A."/>
            <person name="Tritt A."/>
            <person name="Lipzen A."/>
            <person name="Chen C."/>
            <person name="Johnson J."/>
            <person name="Sharma A."/>
            <person name="Barry K."/>
            <person name="Grigoriev I.V."/>
            <person name="Spatafora J.W."/>
        </authorList>
    </citation>
    <scope>NUCLEOTIDE SEQUENCE [LARGE SCALE GENOMIC DNA]</scope>
    <source>
        <strain evidence="3 4">AM-OR11-056</strain>
    </source>
</reference>
<proteinExistence type="predicted"/>